<gene>
    <name evidence="3" type="ORF">BJ986_002952</name>
</gene>
<evidence type="ECO:0000313" key="4">
    <source>
        <dbReference type="Proteomes" id="UP000573599"/>
    </source>
</evidence>
<dbReference type="EMBL" id="JACCAB010000001">
    <property type="protein sequence ID" value="NYG08465.1"/>
    <property type="molecule type" value="Genomic_DNA"/>
</dbReference>
<accession>A0A852WQH8</accession>
<dbReference type="Proteomes" id="UP000573599">
    <property type="component" value="Unassembled WGS sequence"/>
</dbReference>
<dbReference type="GO" id="GO:0006508">
    <property type="term" value="P:proteolysis"/>
    <property type="evidence" value="ECO:0007669"/>
    <property type="project" value="UniProtKB-KW"/>
</dbReference>
<feature type="region of interest" description="Disordered" evidence="1">
    <location>
        <begin position="331"/>
        <end position="351"/>
    </location>
</feature>
<dbReference type="AlphaFoldDB" id="A0A852WQH8"/>
<evidence type="ECO:0000256" key="2">
    <source>
        <dbReference type="SAM" id="SignalP"/>
    </source>
</evidence>
<evidence type="ECO:0000256" key="1">
    <source>
        <dbReference type="SAM" id="MobiDB-lite"/>
    </source>
</evidence>
<keyword evidence="3" id="KW-0378">Hydrolase</keyword>
<dbReference type="EC" id="3.4.21.-" evidence="3"/>
<comment type="caution">
    <text evidence="3">The sequence shown here is derived from an EMBL/GenBank/DDBJ whole genome shotgun (WGS) entry which is preliminary data.</text>
</comment>
<proteinExistence type="predicted"/>
<keyword evidence="3" id="KW-0645">Protease</keyword>
<feature type="chain" id="PRO_5033005399" evidence="2">
    <location>
        <begin position="30"/>
        <end position="351"/>
    </location>
</feature>
<feature type="signal peptide" evidence="2">
    <location>
        <begin position="1"/>
        <end position="29"/>
    </location>
</feature>
<keyword evidence="2" id="KW-0732">Signal</keyword>
<dbReference type="GO" id="GO:0008233">
    <property type="term" value="F:peptidase activity"/>
    <property type="evidence" value="ECO:0007669"/>
    <property type="project" value="UniProtKB-KW"/>
</dbReference>
<dbReference type="RefSeq" id="WP_179422906.1">
    <property type="nucleotide sequence ID" value="NZ_JACCAB010000001.1"/>
</dbReference>
<evidence type="ECO:0000313" key="3">
    <source>
        <dbReference type="EMBL" id="NYG08465.1"/>
    </source>
</evidence>
<protein>
    <submittedName>
        <fullName evidence="3">Serine protease</fullName>
        <ecNumber evidence="3">3.4.21.-</ecNumber>
    </submittedName>
</protein>
<name>A0A852WQH8_9MICO</name>
<organism evidence="3 4">
    <name type="scientific">Pedococcus badiiscoriae</name>
    <dbReference type="NCBI Taxonomy" id="642776"/>
    <lineage>
        <taxon>Bacteria</taxon>
        <taxon>Bacillati</taxon>
        <taxon>Actinomycetota</taxon>
        <taxon>Actinomycetes</taxon>
        <taxon>Micrococcales</taxon>
        <taxon>Intrasporangiaceae</taxon>
        <taxon>Pedococcus</taxon>
    </lineage>
</organism>
<keyword evidence="4" id="KW-1185">Reference proteome</keyword>
<reference evidence="3 4" key="1">
    <citation type="submission" date="2020-07" db="EMBL/GenBank/DDBJ databases">
        <title>Sequencing the genomes of 1000 actinobacteria strains.</title>
        <authorList>
            <person name="Klenk H.-P."/>
        </authorList>
    </citation>
    <scope>NUCLEOTIDE SEQUENCE [LARGE SCALE GENOMIC DNA]</scope>
    <source>
        <strain evidence="3 4">DSM 23987</strain>
    </source>
</reference>
<sequence>MKLRTPFTVATIGTCALAAAAVSSPSATADTAVSMSAAKSILWSTAGAPAAPSTPSPTALANNLIFHGGVVEHTPKVFVTYWGTEWKAGFHAGPKNAYSNSSAMNYVNAFFAHVGGSRWNGTQTQYCDNIAPGSTTCSGSPLARYITNPAKVLGGTWVDSTPAPATIVTTGLAENLTNDPIAAEAVKASQHFGYQPDATYFVFTPPGHTATAYGSVYCAYHSEVTNIGGHGIRYSFMPYTPEQGAGCGGNSVNHTNDAFGHGYFDSYSLAGGHEYAEAVTDPDAWPTQDGWNDATTSENGDKCAYFHPANITLGAYYFAVQPMWSNEANSGAGGCAMSRGTGPAPVPSSVP</sequence>